<gene>
    <name evidence="1" type="ORF">SAMN05216377_1394</name>
</gene>
<dbReference type="EMBL" id="FNBE01000039">
    <property type="protein sequence ID" value="SDH70997.1"/>
    <property type="molecule type" value="Genomic_DNA"/>
</dbReference>
<dbReference type="Gene3D" id="1.10.357.10">
    <property type="entry name" value="Tetracycline Repressor, domain 2"/>
    <property type="match status" value="1"/>
</dbReference>
<keyword evidence="2" id="KW-1185">Reference proteome</keyword>
<name>A0A1G8EM90_PSEOR</name>
<dbReference type="SUPFAM" id="SSF48498">
    <property type="entry name" value="Tetracyclin repressor-like, C-terminal domain"/>
    <property type="match status" value="1"/>
</dbReference>
<dbReference type="AlphaFoldDB" id="A0A1G8EM90"/>
<protein>
    <submittedName>
        <fullName evidence="1">Tetracyclin repressor, C-terminal all-alpha domain</fullName>
    </submittedName>
</protein>
<organism evidence="1 2">
    <name type="scientific">Pseudonocardia oroxyli</name>
    <dbReference type="NCBI Taxonomy" id="366584"/>
    <lineage>
        <taxon>Bacteria</taxon>
        <taxon>Bacillati</taxon>
        <taxon>Actinomycetota</taxon>
        <taxon>Actinomycetes</taxon>
        <taxon>Pseudonocardiales</taxon>
        <taxon>Pseudonocardiaceae</taxon>
        <taxon>Pseudonocardia</taxon>
    </lineage>
</organism>
<evidence type="ECO:0000313" key="2">
    <source>
        <dbReference type="Proteomes" id="UP000198967"/>
    </source>
</evidence>
<accession>A0A1G8EM90</accession>
<sequence length="97" mass="10771">MDGYVQILLDAGFPEREAALAFSVIHSYGLGRATMERKLAHGGERLNKLRDHPPLEALRQLDGHRERLQGPSRDFGMDLIIAGLGNMLEATGRSPKY</sequence>
<dbReference type="InterPro" id="IPR036271">
    <property type="entry name" value="Tet_transcr_reg_TetR-rel_C_sf"/>
</dbReference>
<dbReference type="Proteomes" id="UP000198967">
    <property type="component" value="Unassembled WGS sequence"/>
</dbReference>
<evidence type="ECO:0000313" key="1">
    <source>
        <dbReference type="EMBL" id="SDH70997.1"/>
    </source>
</evidence>
<reference evidence="1 2" key="1">
    <citation type="submission" date="2016-10" db="EMBL/GenBank/DDBJ databases">
        <authorList>
            <person name="de Groot N.N."/>
        </authorList>
    </citation>
    <scope>NUCLEOTIDE SEQUENCE [LARGE SCALE GENOMIC DNA]</scope>
    <source>
        <strain evidence="1 2">CGMCC 4.3143</strain>
    </source>
</reference>
<proteinExistence type="predicted"/>